<evidence type="ECO:0000256" key="1">
    <source>
        <dbReference type="SAM" id="SignalP"/>
    </source>
</evidence>
<keyword evidence="1" id="KW-0732">Signal</keyword>
<protein>
    <submittedName>
        <fullName evidence="2">4-aminobutyrate aminotransferase</fullName>
    </submittedName>
</protein>
<dbReference type="Pfam" id="PF17963">
    <property type="entry name" value="Big_9"/>
    <property type="match status" value="1"/>
</dbReference>
<organism evidence="2">
    <name type="scientific">Alsobacter sp. KACC 23698</name>
    <dbReference type="NCBI Taxonomy" id="3149229"/>
    <lineage>
        <taxon>Bacteria</taxon>
        <taxon>Pseudomonadati</taxon>
        <taxon>Pseudomonadota</taxon>
        <taxon>Alphaproteobacteria</taxon>
        <taxon>Hyphomicrobiales</taxon>
        <taxon>Alsobacteraceae</taxon>
        <taxon>Alsobacter</taxon>
    </lineage>
</organism>
<reference evidence="2" key="1">
    <citation type="submission" date="2024-05" db="EMBL/GenBank/DDBJ databases">
        <authorList>
            <person name="Kim S."/>
            <person name="Heo J."/>
            <person name="Choi H."/>
            <person name="Choi Y."/>
            <person name="Kwon S.-W."/>
            <person name="Kim Y."/>
        </authorList>
    </citation>
    <scope>NUCLEOTIDE SEQUENCE</scope>
    <source>
        <strain evidence="2">KACC 23698</strain>
    </source>
</reference>
<dbReference type="RefSeq" id="WP_406857029.1">
    <property type="nucleotide sequence ID" value="NZ_CP157484.1"/>
</dbReference>
<dbReference type="GO" id="GO:0008483">
    <property type="term" value="F:transaminase activity"/>
    <property type="evidence" value="ECO:0007669"/>
    <property type="project" value="UniProtKB-KW"/>
</dbReference>
<dbReference type="Gene3D" id="2.60.40.3440">
    <property type="match status" value="1"/>
</dbReference>
<feature type="chain" id="PRO_5043436855" evidence="1">
    <location>
        <begin position="22"/>
        <end position="143"/>
    </location>
</feature>
<evidence type="ECO:0000313" key="2">
    <source>
        <dbReference type="EMBL" id="XBO40174.1"/>
    </source>
</evidence>
<gene>
    <name evidence="2" type="ORF">ABEG18_05180</name>
</gene>
<sequence>MRSSILGLAAVLMLAPVAAQAQTGAYRSATVAPGKTTRIGMVSALKKDCGVGPLTDVKVVTAPKHGTLNVKAGKVKTPATFRCPNVETPVQGVFYQPNKGYMGSDEVKYEIKGLDGTTRQVTVQITVSDKPAAPAKDDGGSEL</sequence>
<name>A0AAU7JJ53_9HYPH</name>
<dbReference type="AlphaFoldDB" id="A0AAU7JJ53"/>
<keyword evidence="2" id="KW-0032">Aminotransferase</keyword>
<accession>A0AAU7JJ53</accession>
<keyword evidence="2" id="KW-0808">Transferase</keyword>
<dbReference type="EMBL" id="CP157484">
    <property type="protein sequence ID" value="XBO40174.1"/>
    <property type="molecule type" value="Genomic_DNA"/>
</dbReference>
<feature type="signal peptide" evidence="1">
    <location>
        <begin position="1"/>
        <end position="21"/>
    </location>
</feature>
<proteinExistence type="predicted"/>